<comment type="caution">
    <text evidence="3">The sequence shown here is derived from an EMBL/GenBank/DDBJ whole genome shotgun (WGS) entry which is preliminary data.</text>
</comment>
<feature type="domain" description="SsuA/THI5-like" evidence="2">
    <location>
        <begin position="117"/>
        <end position="238"/>
    </location>
</feature>
<evidence type="ECO:0000259" key="2">
    <source>
        <dbReference type="Pfam" id="PF09084"/>
    </source>
</evidence>
<gene>
    <name evidence="3" type="ORF">GCL60_01970</name>
</gene>
<dbReference type="InterPro" id="IPR015168">
    <property type="entry name" value="SsuA/THI5"/>
</dbReference>
<keyword evidence="1" id="KW-0732">Signal</keyword>
<name>A0A6N6VZJ8_9BACT</name>
<dbReference type="Gene3D" id="3.40.190.10">
    <property type="entry name" value="Periplasmic binding protein-like II"/>
    <property type="match status" value="2"/>
</dbReference>
<dbReference type="PANTHER" id="PTHR38834:SF3">
    <property type="entry name" value="SOLUTE-BINDING PROTEIN FAMILY 3_N-TERMINAL DOMAIN-CONTAINING PROTEIN"/>
    <property type="match status" value="1"/>
</dbReference>
<dbReference type="AlphaFoldDB" id="A0A6N6VZJ8"/>
<protein>
    <submittedName>
        <fullName evidence="3">Transporter substrate-binding domain-containing protein</fullName>
    </submittedName>
</protein>
<accession>A0A6N6VZJ8</accession>
<feature type="signal peptide" evidence="1">
    <location>
        <begin position="1"/>
        <end position="28"/>
    </location>
</feature>
<dbReference type="Pfam" id="PF09084">
    <property type="entry name" value="NMT1"/>
    <property type="match status" value="1"/>
</dbReference>
<dbReference type="EMBL" id="WFLM01000001">
    <property type="protein sequence ID" value="KAB8040716.1"/>
    <property type="molecule type" value="Genomic_DNA"/>
</dbReference>
<proteinExistence type="predicted"/>
<reference evidence="3 4" key="1">
    <citation type="submission" date="2019-10" db="EMBL/GenBank/DDBJ databases">
        <title>New species of Slilvanegrellaceae.</title>
        <authorList>
            <person name="Pitt A."/>
            <person name="Hahn M.W."/>
        </authorList>
    </citation>
    <scope>NUCLEOTIDE SEQUENCE [LARGE SCALE GENOMIC DNA]</scope>
    <source>
        <strain evidence="3 4">SP-Ram-0.45-NSY-1</strain>
    </source>
</reference>
<organism evidence="3 4">
    <name type="scientific">Silvanigrella paludirubra</name>
    <dbReference type="NCBI Taxonomy" id="2499159"/>
    <lineage>
        <taxon>Bacteria</taxon>
        <taxon>Pseudomonadati</taxon>
        <taxon>Bdellovibrionota</taxon>
        <taxon>Oligoflexia</taxon>
        <taxon>Silvanigrellales</taxon>
        <taxon>Silvanigrellaceae</taxon>
        <taxon>Silvanigrella</taxon>
    </lineage>
</organism>
<sequence length="255" mass="28323">MTYFFLNKATIFKTFISVSFILSLSAKAEDITICTQVLPAKTDKLGENQVGGIGGEIITKALEAKKISFKMSWLPWKRAQEETLENSDKKSFIIPFTRNAEREPKYNWVSKLYDAETIFITQKGSAKINSMADAKGKKIGVLLGSSYETAILNTKNGFNSTDIEAVPNDVTNAKKLEAGKINTWYTGVIGAIATFSSEKIDKSKFEFGNKVDVEENYIATAKNTDANLVKKVKDAIDSFKKTPEYSSIIKKYTGK</sequence>
<dbReference type="RefSeq" id="WP_153418232.1">
    <property type="nucleotide sequence ID" value="NZ_WFLM01000001.1"/>
</dbReference>
<evidence type="ECO:0000313" key="3">
    <source>
        <dbReference type="EMBL" id="KAB8040716.1"/>
    </source>
</evidence>
<dbReference type="Proteomes" id="UP000437748">
    <property type="component" value="Unassembled WGS sequence"/>
</dbReference>
<evidence type="ECO:0000256" key="1">
    <source>
        <dbReference type="SAM" id="SignalP"/>
    </source>
</evidence>
<dbReference type="SUPFAM" id="SSF53850">
    <property type="entry name" value="Periplasmic binding protein-like II"/>
    <property type="match status" value="1"/>
</dbReference>
<feature type="chain" id="PRO_5027088477" evidence="1">
    <location>
        <begin position="29"/>
        <end position="255"/>
    </location>
</feature>
<dbReference type="PANTHER" id="PTHR38834">
    <property type="entry name" value="PERIPLASMIC SUBSTRATE BINDING PROTEIN FAMILY 3"/>
    <property type="match status" value="1"/>
</dbReference>
<dbReference type="OrthoDB" id="5297654at2"/>
<keyword evidence="4" id="KW-1185">Reference proteome</keyword>
<evidence type="ECO:0000313" key="4">
    <source>
        <dbReference type="Proteomes" id="UP000437748"/>
    </source>
</evidence>